<evidence type="ECO:0000313" key="3">
    <source>
        <dbReference type="Proteomes" id="UP001174934"/>
    </source>
</evidence>
<accession>A0AA40CFZ6</accession>
<feature type="region of interest" description="Disordered" evidence="1">
    <location>
        <begin position="55"/>
        <end position="81"/>
    </location>
</feature>
<feature type="compositionally biased region" description="Low complexity" evidence="1">
    <location>
        <begin position="55"/>
        <end position="68"/>
    </location>
</feature>
<sequence>MCLCGAMDIKSTVPDRVYGRLRHIANTLDLAGAIQKPQPQLPSYSLPLPISNFAPAASPTPTRTSRPAPAAPPPPSGRRWVPRCSHSTMTRLYQTTYKCEICRHSGQFGWLWRCTMDRDPLIMDAKDQGYSINFDALGQFFTQQMTLGKYGADVRIQKYAFLKEITPEQLASYTPDQIAVILAQRDKLLSIISEERSRLDHPQSGYAGRKYPDDKKPWMPDKDYECQYKVCQRCYSLGKDKSWVSLNGVLNGDILPTVATGFSFTYLRFRPCANVKMVKRIGYRTVPVPRHHPANVLNAKTSKASVAKIMDIIDDHLEVAANSSTPDSSKCPPALIGSFSPVTGNWRAGRPTTTSGFYTQTRQCEVLIRPPWTPPPTPAPEFKEQFIEESRALDIKKLTSPSPASLKTNPALREQVFLSVPSLDGALAAKGYIVHRNRTNVNRAPYQSEDMCDVGLFLPFKPEDFLQACNTPLPAAGFEESLFFSERAAELDDIEEAENYLDDNPDDALDGVGLTEEAAELGVADIVTQVQQVDLGLDISG</sequence>
<evidence type="ECO:0000313" key="2">
    <source>
        <dbReference type="EMBL" id="KAK0637371.1"/>
    </source>
</evidence>
<comment type="caution">
    <text evidence="2">The sequence shown here is derived from an EMBL/GenBank/DDBJ whole genome shotgun (WGS) entry which is preliminary data.</text>
</comment>
<dbReference type="AlphaFoldDB" id="A0AA40CFZ6"/>
<evidence type="ECO:0000256" key="1">
    <source>
        <dbReference type="SAM" id="MobiDB-lite"/>
    </source>
</evidence>
<reference evidence="2" key="1">
    <citation type="submission" date="2023-06" db="EMBL/GenBank/DDBJ databases">
        <title>Genome-scale phylogeny and comparative genomics of the fungal order Sordariales.</title>
        <authorList>
            <consortium name="Lawrence Berkeley National Laboratory"/>
            <person name="Hensen N."/>
            <person name="Bonometti L."/>
            <person name="Westerberg I."/>
            <person name="Brannstrom I.O."/>
            <person name="Guillou S."/>
            <person name="Cros-Aarteil S."/>
            <person name="Calhoun S."/>
            <person name="Haridas S."/>
            <person name="Kuo A."/>
            <person name="Mondo S."/>
            <person name="Pangilinan J."/>
            <person name="Riley R."/>
            <person name="LaButti K."/>
            <person name="Andreopoulos B."/>
            <person name="Lipzen A."/>
            <person name="Chen C."/>
            <person name="Yanf M."/>
            <person name="Daum C."/>
            <person name="Ng V."/>
            <person name="Clum A."/>
            <person name="Steindorff A."/>
            <person name="Ohm R."/>
            <person name="Martin F."/>
            <person name="Silar P."/>
            <person name="Natvig D."/>
            <person name="Lalanne C."/>
            <person name="Gautier V."/>
            <person name="Ament-velasquez S.L."/>
            <person name="Kruys A."/>
            <person name="Hutchinson M.I."/>
            <person name="Powell A.J."/>
            <person name="Barry K."/>
            <person name="Miller A.N."/>
            <person name="Grigoriev I.V."/>
            <person name="Debuchy R."/>
            <person name="Gladieux P."/>
            <person name="Thoren M.H."/>
            <person name="Johannesson H."/>
        </authorList>
    </citation>
    <scope>NUCLEOTIDE SEQUENCE</scope>
    <source>
        <strain evidence="2">SMH3391-2</strain>
    </source>
</reference>
<protein>
    <submittedName>
        <fullName evidence="2">Uncharacterized protein</fullName>
    </submittedName>
</protein>
<organism evidence="2 3">
    <name type="scientific">Bombardia bombarda</name>
    <dbReference type="NCBI Taxonomy" id="252184"/>
    <lineage>
        <taxon>Eukaryota</taxon>
        <taxon>Fungi</taxon>
        <taxon>Dikarya</taxon>
        <taxon>Ascomycota</taxon>
        <taxon>Pezizomycotina</taxon>
        <taxon>Sordariomycetes</taxon>
        <taxon>Sordariomycetidae</taxon>
        <taxon>Sordariales</taxon>
        <taxon>Lasiosphaeriaceae</taxon>
        <taxon>Bombardia</taxon>
    </lineage>
</organism>
<name>A0AA40CFZ6_9PEZI</name>
<dbReference type="EMBL" id="JAULSR010000001">
    <property type="protein sequence ID" value="KAK0637371.1"/>
    <property type="molecule type" value="Genomic_DNA"/>
</dbReference>
<dbReference type="Proteomes" id="UP001174934">
    <property type="component" value="Unassembled WGS sequence"/>
</dbReference>
<gene>
    <name evidence="2" type="ORF">B0T17DRAFT_628210</name>
</gene>
<keyword evidence="3" id="KW-1185">Reference proteome</keyword>
<proteinExistence type="predicted"/>